<dbReference type="Proteomes" id="UP001497382">
    <property type="component" value="Unassembled WGS sequence"/>
</dbReference>
<comment type="caution">
    <text evidence="1">The sequence shown here is derived from an EMBL/GenBank/DDBJ whole genome shotgun (WGS) entry which is preliminary data.</text>
</comment>
<protein>
    <submittedName>
        <fullName evidence="1">Uncharacterized protein</fullName>
    </submittedName>
</protein>
<dbReference type="EMBL" id="CAXIEN010000007">
    <property type="protein sequence ID" value="CAL1262914.1"/>
    <property type="molecule type" value="Genomic_DNA"/>
</dbReference>
<evidence type="ECO:0000313" key="1">
    <source>
        <dbReference type="EMBL" id="CAL1262914.1"/>
    </source>
</evidence>
<organism evidence="1 2">
    <name type="scientific">Larinioides sclopetarius</name>
    <dbReference type="NCBI Taxonomy" id="280406"/>
    <lineage>
        <taxon>Eukaryota</taxon>
        <taxon>Metazoa</taxon>
        <taxon>Ecdysozoa</taxon>
        <taxon>Arthropoda</taxon>
        <taxon>Chelicerata</taxon>
        <taxon>Arachnida</taxon>
        <taxon>Araneae</taxon>
        <taxon>Araneomorphae</taxon>
        <taxon>Entelegynae</taxon>
        <taxon>Araneoidea</taxon>
        <taxon>Araneidae</taxon>
        <taxon>Larinioides</taxon>
    </lineage>
</organism>
<dbReference type="AlphaFoldDB" id="A0AAV1YVX3"/>
<name>A0AAV1YVX3_9ARAC</name>
<feature type="non-terminal residue" evidence="1">
    <location>
        <position position="38"/>
    </location>
</feature>
<gene>
    <name evidence="1" type="ORF">LARSCL_LOCUS1269</name>
</gene>
<sequence length="38" mass="4274">MEDGSPNLVLIPAAMTRCRYKTAMLHGLTCNKYQIFEG</sequence>
<keyword evidence="2" id="KW-1185">Reference proteome</keyword>
<accession>A0AAV1YVX3</accession>
<evidence type="ECO:0000313" key="2">
    <source>
        <dbReference type="Proteomes" id="UP001497382"/>
    </source>
</evidence>
<proteinExistence type="predicted"/>
<reference evidence="1 2" key="1">
    <citation type="submission" date="2024-04" db="EMBL/GenBank/DDBJ databases">
        <authorList>
            <person name="Rising A."/>
            <person name="Reimegard J."/>
            <person name="Sonavane S."/>
            <person name="Akerstrom W."/>
            <person name="Nylinder S."/>
            <person name="Hedman E."/>
            <person name="Kallberg Y."/>
        </authorList>
    </citation>
    <scope>NUCLEOTIDE SEQUENCE [LARGE SCALE GENOMIC DNA]</scope>
</reference>